<dbReference type="AlphaFoldDB" id="A0A109RN19"/>
<dbReference type="InterPro" id="IPR050410">
    <property type="entry name" value="CCR4/nocturin_mRNA_transcr"/>
</dbReference>
<reference evidence="3 4" key="2">
    <citation type="journal article" date="2016" name="Int. J. Syst. Evol. Microbiol.">
        <title>Lutibacter profundi sp. nov., isolated from a deep-sea hydrothermal system on the Arctic Mid-Ocean Ridge and emended description of the genus Lutibacter.</title>
        <authorList>
            <person name="Le Moine Bauer S."/>
            <person name="Roalkvam I."/>
            <person name="Steen I.H."/>
            <person name="Dahle H."/>
        </authorList>
    </citation>
    <scope>NUCLEOTIDE SEQUENCE [LARGE SCALE GENOMIC DNA]</scope>
    <source>
        <strain evidence="3 4">LP1</strain>
    </source>
</reference>
<dbReference type="PANTHER" id="PTHR12121">
    <property type="entry name" value="CARBON CATABOLITE REPRESSOR PROTEIN 4"/>
    <property type="match status" value="1"/>
</dbReference>
<name>A0A109RN19_9FLAO</name>
<dbReference type="InterPro" id="IPR005135">
    <property type="entry name" value="Endo/exonuclease/phosphatase"/>
</dbReference>
<proteinExistence type="predicted"/>
<dbReference type="Proteomes" id="UP000059672">
    <property type="component" value="Chromosome"/>
</dbReference>
<dbReference type="STRING" id="1622118.Lupro_03170"/>
<evidence type="ECO:0000313" key="4">
    <source>
        <dbReference type="Proteomes" id="UP000059672"/>
    </source>
</evidence>
<sequence>MKIKKHTYFFSLIGFIITFIVTGQTSIMSFNIRYDNPNDNQNSWKYRKKEITDMINYYSPEVLGIQEGLGNQVKYLDSVLVDYDYVGVGRDDGKSKGEYTAIFYRKEKIKLISTKTYWLSENPDSVSIGWDASMNRIVTFGEFLDIASQERLEIFNCHFDHIGKISQKKSAELILQIIEDKKIESNKIIVMGDFNNIPESEPIKILQTKLKDSFKESKLKPYGPIGTFNGFDLEIITEKRIDYILTNNIKILKYANIDDRRTNNMYLSDHFPILITIE</sequence>
<keyword evidence="1" id="KW-0472">Membrane</keyword>
<reference evidence="4" key="1">
    <citation type="submission" date="2015-12" db="EMBL/GenBank/DDBJ databases">
        <title>Complete genome sequence of Lutibacter profundus strain LP1.</title>
        <authorList>
            <person name="Wissuwa J."/>
            <person name="Le Moine Bauer S."/>
            <person name="Stokke R."/>
            <person name="Dahle H."/>
            <person name="Steen I.H."/>
        </authorList>
    </citation>
    <scope>NUCLEOTIDE SEQUENCE [LARGE SCALE GENOMIC DNA]</scope>
    <source>
        <strain evidence="4">LP1</strain>
    </source>
</reference>
<dbReference type="InterPro" id="IPR036691">
    <property type="entry name" value="Endo/exonu/phosph_ase_sf"/>
</dbReference>
<keyword evidence="4" id="KW-1185">Reference proteome</keyword>
<feature type="domain" description="Endonuclease/exonuclease/phosphatase" evidence="2">
    <location>
        <begin position="28"/>
        <end position="270"/>
    </location>
</feature>
<gene>
    <name evidence="3" type="ORF">Lupro_03170</name>
</gene>
<accession>A0A109RN19</accession>
<dbReference type="EMBL" id="CP013355">
    <property type="protein sequence ID" value="AMC10315.1"/>
    <property type="molecule type" value="Genomic_DNA"/>
</dbReference>
<dbReference type="CDD" id="cd09083">
    <property type="entry name" value="EEP-1"/>
    <property type="match status" value="1"/>
</dbReference>
<feature type="transmembrane region" description="Helical" evidence="1">
    <location>
        <begin position="7"/>
        <end position="30"/>
    </location>
</feature>
<organism evidence="3 4">
    <name type="scientific">Lutibacter profundi</name>
    <dbReference type="NCBI Taxonomy" id="1622118"/>
    <lineage>
        <taxon>Bacteria</taxon>
        <taxon>Pseudomonadati</taxon>
        <taxon>Bacteroidota</taxon>
        <taxon>Flavobacteriia</taxon>
        <taxon>Flavobacteriales</taxon>
        <taxon>Flavobacteriaceae</taxon>
        <taxon>Lutibacter</taxon>
    </lineage>
</organism>
<evidence type="ECO:0000313" key="3">
    <source>
        <dbReference type="EMBL" id="AMC10315.1"/>
    </source>
</evidence>
<keyword evidence="1" id="KW-0812">Transmembrane</keyword>
<dbReference type="SUPFAM" id="SSF56219">
    <property type="entry name" value="DNase I-like"/>
    <property type="match status" value="1"/>
</dbReference>
<dbReference type="GO" id="GO:0000175">
    <property type="term" value="F:3'-5'-RNA exonuclease activity"/>
    <property type="evidence" value="ECO:0007669"/>
    <property type="project" value="TreeGrafter"/>
</dbReference>
<evidence type="ECO:0000256" key="1">
    <source>
        <dbReference type="SAM" id="Phobius"/>
    </source>
</evidence>
<keyword evidence="1" id="KW-1133">Transmembrane helix</keyword>
<evidence type="ECO:0000259" key="2">
    <source>
        <dbReference type="Pfam" id="PF03372"/>
    </source>
</evidence>
<dbReference type="KEGG" id="lut:Lupro_03170"/>
<protein>
    <recommendedName>
        <fullName evidence="2">Endonuclease/exonuclease/phosphatase domain-containing protein</fullName>
    </recommendedName>
</protein>
<dbReference type="Gene3D" id="3.60.10.10">
    <property type="entry name" value="Endonuclease/exonuclease/phosphatase"/>
    <property type="match status" value="1"/>
</dbReference>
<dbReference type="Pfam" id="PF03372">
    <property type="entry name" value="Exo_endo_phos"/>
    <property type="match status" value="1"/>
</dbReference>
<dbReference type="PANTHER" id="PTHR12121:SF36">
    <property type="entry name" value="ENDONUCLEASE_EXONUCLEASE_PHOSPHATASE DOMAIN-CONTAINING PROTEIN"/>
    <property type="match status" value="1"/>
</dbReference>